<dbReference type="GO" id="GO:0051537">
    <property type="term" value="F:2 iron, 2 sulfur cluster binding"/>
    <property type="evidence" value="ECO:0007669"/>
    <property type="project" value="UniProtKB-KW"/>
</dbReference>
<dbReference type="Gene3D" id="1.10.150.120">
    <property type="entry name" value="[2Fe-2S]-binding domain"/>
    <property type="match status" value="1"/>
</dbReference>
<accession>D1B831</accession>
<gene>
    <name evidence="7" type="ordered locus">Taci_0194</name>
</gene>
<dbReference type="HOGENOM" id="CLU_052511_3_1_0"/>
<protein>
    <submittedName>
        <fullName evidence="7">(2Fe-2S)-binding domain protein</fullName>
    </submittedName>
</protein>
<evidence type="ECO:0000313" key="8">
    <source>
        <dbReference type="Proteomes" id="UP000002030"/>
    </source>
</evidence>
<evidence type="ECO:0000256" key="5">
    <source>
        <dbReference type="ARBA" id="ARBA00023014"/>
    </source>
</evidence>
<dbReference type="InterPro" id="IPR036010">
    <property type="entry name" value="2Fe-2S_ferredoxin-like_sf"/>
</dbReference>
<keyword evidence="3" id="KW-0560">Oxidoreductase</keyword>
<dbReference type="InterPro" id="IPR051452">
    <property type="entry name" value="Diverse_Oxidoreductases"/>
</dbReference>
<dbReference type="AlphaFoldDB" id="D1B831"/>
<dbReference type="Proteomes" id="UP000002030">
    <property type="component" value="Chromosome"/>
</dbReference>
<evidence type="ECO:0000256" key="3">
    <source>
        <dbReference type="ARBA" id="ARBA00023002"/>
    </source>
</evidence>
<dbReference type="InterPro" id="IPR002888">
    <property type="entry name" value="2Fe-2S-bd"/>
</dbReference>
<evidence type="ECO:0000259" key="6">
    <source>
        <dbReference type="PROSITE" id="PS51085"/>
    </source>
</evidence>
<dbReference type="RefSeq" id="WP_012868950.1">
    <property type="nucleotide sequence ID" value="NC_013522.1"/>
</dbReference>
<dbReference type="PROSITE" id="PS00197">
    <property type="entry name" value="2FE2S_FER_1"/>
    <property type="match status" value="1"/>
</dbReference>
<feature type="domain" description="2Fe-2S ferredoxin-type" evidence="6">
    <location>
        <begin position="1"/>
        <end position="76"/>
    </location>
</feature>
<dbReference type="OrthoDB" id="4903at2"/>
<evidence type="ECO:0000256" key="2">
    <source>
        <dbReference type="ARBA" id="ARBA00022723"/>
    </source>
</evidence>
<evidence type="ECO:0000256" key="4">
    <source>
        <dbReference type="ARBA" id="ARBA00023004"/>
    </source>
</evidence>
<evidence type="ECO:0000313" key="7">
    <source>
        <dbReference type="EMBL" id="ACZ18434.1"/>
    </source>
</evidence>
<dbReference type="eggNOG" id="COG2080">
    <property type="taxonomic scope" value="Bacteria"/>
</dbReference>
<dbReference type="CDD" id="cd00207">
    <property type="entry name" value="fer2"/>
    <property type="match status" value="1"/>
</dbReference>
<reference evidence="7 8" key="1">
    <citation type="journal article" date="2009" name="Stand. Genomic Sci.">
        <title>Complete genome sequence of Thermanaerovibrio acidaminovorans type strain (Su883).</title>
        <authorList>
            <person name="Chovatia M."/>
            <person name="Sikorski J."/>
            <person name="Schroder M."/>
            <person name="Lapidus A."/>
            <person name="Nolan M."/>
            <person name="Tice H."/>
            <person name="Glavina Del Rio T."/>
            <person name="Copeland A."/>
            <person name="Cheng J.F."/>
            <person name="Lucas S."/>
            <person name="Chen F."/>
            <person name="Bruce D."/>
            <person name="Goodwin L."/>
            <person name="Pitluck S."/>
            <person name="Ivanova N."/>
            <person name="Mavromatis K."/>
            <person name="Ovchinnikova G."/>
            <person name="Pati A."/>
            <person name="Chen A."/>
            <person name="Palaniappan K."/>
            <person name="Land M."/>
            <person name="Hauser L."/>
            <person name="Chang Y.J."/>
            <person name="Jeffries C.D."/>
            <person name="Chain P."/>
            <person name="Saunders E."/>
            <person name="Detter J.C."/>
            <person name="Brettin T."/>
            <person name="Rohde M."/>
            <person name="Goker M."/>
            <person name="Spring S."/>
            <person name="Bristow J."/>
            <person name="Markowitz V."/>
            <person name="Hugenholtz P."/>
            <person name="Kyrpides N.C."/>
            <person name="Klenk H.P."/>
            <person name="Eisen J.A."/>
        </authorList>
    </citation>
    <scope>NUCLEOTIDE SEQUENCE [LARGE SCALE GENOMIC DNA]</scope>
    <source>
        <strain evidence="8">ATCC 49978 / DSM 6589 / Su883</strain>
    </source>
</reference>
<dbReference type="Gene3D" id="3.10.20.30">
    <property type="match status" value="1"/>
</dbReference>
<evidence type="ECO:0000256" key="1">
    <source>
        <dbReference type="ARBA" id="ARBA00022714"/>
    </source>
</evidence>
<dbReference type="PROSITE" id="PS51085">
    <property type="entry name" value="2FE2S_FER_2"/>
    <property type="match status" value="1"/>
</dbReference>
<dbReference type="InterPro" id="IPR036884">
    <property type="entry name" value="2Fe-2S-bd_dom_sf"/>
</dbReference>
<dbReference type="InterPro" id="IPR006058">
    <property type="entry name" value="2Fe2S_fd_BS"/>
</dbReference>
<keyword evidence="5" id="KW-0411">Iron-sulfur</keyword>
<dbReference type="SUPFAM" id="SSF47741">
    <property type="entry name" value="CO dehydrogenase ISP C-domain like"/>
    <property type="match status" value="1"/>
</dbReference>
<keyword evidence="1" id="KW-0001">2Fe-2S</keyword>
<keyword evidence="8" id="KW-1185">Reference proteome</keyword>
<dbReference type="GO" id="GO:0046872">
    <property type="term" value="F:metal ion binding"/>
    <property type="evidence" value="ECO:0007669"/>
    <property type="project" value="UniProtKB-KW"/>
</dbReference>
<dbReference type="EnsemblBacteria" id="ACZ18434">
    <property type="protein sequence ID" value="ACZ18434"/>
    <property type="gene ID" value="Taci_0194"/>
</dbReference>
<organism evidence="7 8">
    <name type="scientific">Thermanaerovibrio acidaminovorans (strain ATCC 49978 / DSM 6589 / Su883)</name>
    <name type="common">Selenomonas acidaminovorans</name>
    <dbReference type="NCBI Taxonomy" id="525903"/>
    <lineage>
        <taxon>Bacteria</taxon>
        <taxon>Thermotogati</taxon>
        <taxon>Synergistota</taxon>
        <taxon>Synergistia</taxon>
        <taxon>Synergistales</taxon>
        <taxon>Synergistaceae</taxon>
        <taxon>Thermanaerovibrio</taxon>
    </lineage>
</organism>
<dbReference type="FunFam" id="1.10.150.120:FF:000003">
    <property type="entry name" value="Carbon monoxide dehydrogenase, small subunit"/>
    <property type="match status" value="1"/>
</dbReference>
<dbReference type="SUPFAM" id="SSF54292">
    <property type="entry name" value="2Fe-2S ferredoxin-like"/>
    <property type="match status" value="1"/>
</dbReference>
<dbReference type="PANTHER" id="PTHR44379">
    <property type="entry name" value="OXIDOREDUCTASE WITH IRON-SULFUR SUBUNIT"/>
    <property type="match status" value="1"/>
</dbReference>
<dbReference type="InterPro" id="IPR001041">
    <property type="entry name" value="2Fe-2S_ferredoxin-type"/>
</dbReference>
<sequence length="154" mass="16557">MSVRFTLNGSPVTYSPAPSERLVDMLRNLGMRSVKEGCGEGECGACTVLMDHRPVTSCTVMAFQAHGSEILTLEGLERMGVLHPIQRAFVDNDAVQCGFCTPGMIMSAYALLSSNPDPTREQVAEALSGNLCRCTGYVPMVEAVLDAARRLRGS</sequence>
<name>D1B831_THEAS</name>
<dbReference type="Pfam" id="PF01799">
    <property type="entry name" value="Fer2_2"/>
    <property type="match status" value="1"/>
</dbReference>
<dbReference type="InterPro" id="IPR012675">
    <property type="entry name" value="Beta-grasp_dom_sf"/>
</dbReference>
<dbReference type="KEGG" id="tai:Taci_0194"/>
<proteinExistence type="predicted"/>
<keyword evidence="2" id="KW-0479">Metal-binding</keyword>
<dbReference type="EMBL" id="CP001818">
    <property type="protein sequence ID" value="ACZ18434.1"/>
    <property type="molecule type" value="Genomic_DNA"/>
</dbReference>
<dbReference type="Pfam" id="PF00111">
    <property type="entry name" value="Fer2"/>
    <property type="match status" value="1"/>
</dbReference>
<dbReference type="STRING" id="525903.Taci_0194"/>
<dbReference type="GO" id="GO:0016491">
    <property type="term" value="F:oxidoreductase activity"/>
    <property type="evidence" value="ECO:0007669"/>
    <property type="project" value="UniProtKB-KW"/>
</dbReference>
<dbReference type="PANTHER" id="PTHR44379:SF5">
    <property type="entry name" value="OXIDOREDUCTASE WITH IRON-SULFUR SUBUNIT"/>
    <property type="match status" value="1"/>
</dbReference>
<keyword evidence="4" id="KW-0408">Iron</keyword>